<dbReference type="Pfam" id="PF00494">
    <property type="entry name" value="SQS_PSY"/>
    <property type="match status" value="1"/>
</dbReference>
<sequence>MADRFPTAPPEAGPPAASLAEFVRRHDPDRFLCALFAPPARREALFALVAYNHELARAREAARTPMVALMRLQWWRDAVEEAAAGDPPRRHEVAAPLAQAIRDALLDPADLLALADAREAEAEEEDAIPTVPAFHAYLRGTAGLLAVAAGRLLGAPPEALPGLQRRGTAYGAAGVLRAVPALARQGRCLLPAAALATHGLTTAAVLRNPAAPGLKAVASDLLAAEEARPPPPERVPAAWIAAALPAVLARRDARRLLARGLPSPDDAPSRTTSDRLAVTLAAVRRRA</sequence>
<protein>
    <recommendedName>
        <fullName evidence="2">Phytoene synthase</fullName>
    </recommendedName>
</protein>
<dbReference type="InterPro" id="IPR008949">
    <property type="entry name" value="Isoprenoid_synthase_dom_sf"/>
</dbReference>
<evidence type="ECO:0008006" key="2">
    <source>
        <dbReference type="Google" id="ProtNLM"/>
    </source>
</evidence>
<dbReference type="AlphaFoldDB" id="A0A6J4IZN1"/>
<dbReference type="Gene3D" id="1.10.600.10">
    <property type="entry name" value="Farnesyl Diphosphate Synthase"/>
    <property type="match status" value="1"/>
</dbReference>
<evidence type="ECO:0000313" key="1">
    <source>
        <dbReference type="EMBL" id="CAA9264295.1"/>
    </source>
</evidence>
<gene>
    <name evidence="1" type="ORF">AVDCRST_MAG08-2847</name>
</gene>
<organism evidence="1">
    <name type="scientific">uncultured Acetobacteraceae bacterium</name>
    <dbReference type="NCBI Taxonomy" id="169975"/>
    <lineage>
        <taxon>Bacteria</taxon>
        <taxon>Pseudomonadati</taxon>
        <taxon>Pseudomonadota</taxon>
        <taxon>Alphaproteobacteria</taxon>
        <taxon>Acetobacterales</taxon>
        <taxon>Acetobacteraceae</taxon>
        <taxon>environmental samples</taxon>
    </lineage>
</organism>
<proteinExistence type="predicted"/>
<dbReference type="InterPro" id="IPR002060">
    <property type="entry name" value="Squ/phyt_synthse"/>
</dbReference>
<dbReference type="SUPFAM" id="SSF48576">
    <property type="entry name" value="Terpenoid synthases"/>
    <property type="match status" value="1"/>
</dbReference>
<name>A0A6J4IZN1_9PROT</name>
<accession>A0A6J4IZN1</accession>
<dbReference type="EMBL" id="CADCTG010000210">
    <property type="protein sequence ID" value="CAA9264295.1"/>
    <property type="molecule type" value="Genomic_DNA"/>
</dbReference>
<reference evidence="1" key="1">
    <citation type="submission" date="2020-02" db="EMBL/GenBank/DDBJ databases">
        <authorList>
            <person name="Meier V. D."/>
        </authorList>
    </citation>
    <scope>NUCLEOTIDE SEQUENCE</scope>
    <source>
        <strain evidence="1">AVDCRST_MAG08</strain>
    </source>
</reference>